<feature type="compositionally biased region" description="Basic residues" evidence="1">
    <location>
        <begin position="1"/>
        <end position="10"/>
    </location>
</feature>
<evidence type="ECO:0000313" key="3">
    <source>
        <dbReference type="EMBL" id="CAH0364862.1"/>
    </source>
</evidence>
<feature type="compositionally biased region" description="Basic residues" evidence="1">
    <location>
        <begin position="343"/>
        <end position="353"/>
    </location>
</feature>
<gene>
    <name evidence="3" type="ORF">PECAL_1P12470</name>
</gene>
<dbReference type="Proteomes" id="UP000789595">
    <property type="component" value="Unassembled WGS sequence"/>
</dbReference>
<feature type="transmembrane region" description="Helical" evidence="2">
    <location>
        <begin position="369"/>
        <end position="392"/>
    </location>
</feature>
<keyword evidence="4" id="KW-1185">Reference proteome</keyword>
<reference evidence="3" key="1">
    <citation type="submission" date="2021-11" db="EMBL/GenBank/DDBJ databases">
        <authorList>
            <consortium name="Genoscope - CEA"/>
            <person name="William W."/>
        </authorList>
    </citation>
    <scope>NUCLEOTIDE SEQUENCE</scope>
</reference>
<keyword evidence="2" id="KW-0472">Membrane</keyword>
<feature type="compositionally biased region" description="Basic and acidic residues" evidence="1">
    <location>
        <begin position="331"/>
        <end position="342"/>
    </location>
</feature>
<organism evidence="3 4">
    <name type="scientific">Pelagomonas calceolata</name>
    <dbReference type="NCBI Taxonomy" id="35677"/>
    <lineage>
        <taxon>Eukaryota</taxon>
        <taxon>Sar</taxon>
        <taxon>Stramenopiles</taxon>
        <taxon>Ochrophyta</taxon>
        <taxon>Pelagophyceae</taxon>
        <taxon>Pelagomonadales</taxon>
        <taxon>Pelagomonadaceae</taxon>
        <taxon>Pelagomonas</taxon>
    </lineage>
</organism>
<accession>A0A8J2SFK8</accession>
<proteinExistence type="predicted"/>
<evidence type="ECO:0000256" key="2">
    <source>
        <dbReference type="SAM" id="Phobius"/>
    </source>
</evidence>
<feature type="region of interest" description="Disordered" evidence="1">
    <location>
        <begin position="1"/>
        <end position="20"/>
    </location>
</feature>
<name>A0A8J2SFK8_9STRA</name>
<dbReference type="AlphaFoldDB" id="A0A8J2SFK8"/>
<keyword evidence="2" id="KW-1133">Transmembrane helix</keyword>
<dbReference type="EMBL" id="CAKKNE010000001">
    <property type="protein sequence ID" value="CAH0364862.1"/>
    <property type="molecule type" value="Genomic_DNA"/>
</dbReference>
<evidence type="ECO:0000256" key="1">
    <source>
        <dbReference type="SAM" id="MobiDB-lite"/>
    </source>
</evidence>
<feature type="region of interest" description="Disordered" evidence="1">
    <location>
        <begin position="331"/>
        <end position="359"/>
    </location>
</feature>
<evidence type="ECO:0000313" key="4">
    <source>
        <dbReference type="Proteomes" id="UP000789595"/>
    </source>
</evidence>
<sequence>MARRRGRRRGGGGTAAPARHPVGLPRLDANSLSCVADFCSLQDCCALRHRISKRTSQQLAPADASEAFARARVLRLVKRWWEATLLLNEHCEDTVLSWVTRYGKKNHIAHQLRVLLRARHVRTLRLGGLAAFYEYSLSAAERGVQLRWNGPRMDLVPRPSCLRGLNALEALRKMGLRKSRNVMDLYHPSTFIGGCAESFYHCFRHQRFSEFLALDKALRRGTQRPRDCLVGPWRFLEQSLCRHHCFRCNRFLDQRRPEFHFRTTRRGADPCSACAMIPWYKALKRYRLTPAQLPGVDSWCRRRIMWCRRQNGRWYCVPMVRQADAEAAHRRAWTRGDAERAKTRAKKKKRRRQRDAAARRKAYNQVRGFAAFASCLRAGVAMIASYVTSGFIP</sequence>
<keyword evidence="2" id="KW-0812">Transmembrane</keyword>
<comment type="caution">
    <text evidence="3">The sequence shown here is derived from an EMBL/GenBank/DDBJ whole genome shotgun (WGS) entry which is preliminary data.</text>
</comment>
<protein>
    <submittedName>
        <fullName evidence="3">Uncharacterized protein</fullName>
    </submittedName>
</protein>